<organism evidence="1 2">
    <name type="scientific">Musa acuminata subsp. malaccensis</name>
    <name type="common">Wild banana</name>
    <name type="synonym">Musa malaccensis</name>
    <dbReference type="NCBI Taxonomy" id="214687"/>
    <lineage>
        <taxon>Eukaryota</taxon>
        <taxon>Viridiplantae</taxon>
        <taxon>Streptophyta</taxon>
        <taxon>Embryophyta</taxon>
        <taxon>Tracheophyta</taxon>
        <taxon>Spermatophyta</taxon>
        <taxon>Magnoliopsida</taxon>
        <taxon>Liliopsida</taxon>
        <taxon>Zingiberales</taxon>
        <taxon>Musaceae</taxon>
        <taxon>Musa</taxon>
    </lineage>
</organism>
<dbReference type="EnsemblPlants" id="Ma09_t15450.1">
    <property type="protein sequence ID" value="Ma09_p15450.1"/>
    <property type="gene ID" value="Ma09_g15450"/>
</dbReference>
<evidence type="ECO:0000313" key="2">
    <source>
        <dbReference type="Proteomes" id="UP000012960"/>
    </source>
</evidence>
<dbReference type="AlphaFoldDB" id="A0A804KJV4"/>
<keyword evidence="2" id="KW-1185">Reference proteome</keyword>
<dbReference type="Gramene" id="Ma09_t15450.1">
    <property type="protein sequence ID" value="Ma09_p15450.1"/>
    <property type="gene ID" value="Ma09_g15450"/>
</dbReference>
<accession>A0A804KJV4</accession>
<sequence>MSDHKNRRERERECVCVCVCVRERERERERGCKIPYRPVAKRISASVEET</sequence>
<protein>
    <submittedName>
        <fullName evidence="1">Uncharacterized protein</fullName>
    </submittedName>
</protein>
<reference evidence="1" key="1">
    <citation type="submission" date="2021-05" db="UniProtKB">
        <authorList>
            <consortium name="EnsemblPlants"/>
        </authorList>
    </citation>
    <scope>IDENTIFICATION</scope>
    <source>
        <strain evidence="1">subsp. malaccensis</strain>
    </source>
</reference>
<evidence type="ECO:0000313" key="1">
    <source>
        <dbReference type="EnsemblPlants" id="Ma09_p15450.1"/>
    </source>
</evidence>
<dbReference type="InParanoid" id="A0A804KJV4"/>
<name>A0A804KJV4_MUSAM</name>
<dbReference type="Proteomes" id="UP000012960">
    <property type="component" value="Unplaced"/>
</dbReference>
<proteinExistence type="predicted"/>